<evidence type="ECO:0000256" key="3">
    <source>
        <dbReference type="ARBA" id="ARBA00022617"/>
    </source>
</evidence>
<keyword evidence="4" id="KW-0479">Metal-binding</keyword>
<evidence type="ECO:0000256" key="4">
    <source>
        <dbReference type="ARBA" id="ARBA00022723"/>
    </source>
</evidence>
<evidence type="ECO:0000313" key="9">
    <source>
        <dbReference type="Proteomes" id="UP001590951"/>
    </source>
</evidence>
<name>A0ABR4B887_9LECA</name>
<keyword evidence="7" id="KW-0503">Monooxygenase</keyword>
<dbReference type="Proteomes" id="UP001590951">
    <property type="component" value="Unassembled WGS sequence"/>
</dbReference>
<dbReference type="InterPro" id="IPR001128">
    <property type="entry name" value="Cyt_P450"/>
</dbReference>
<organism evidence="8 9">
    <name type="scientific">Lepraria finkii</name>
    <dbReference type="NCBI Taxonomy" id="1340010"/>
    <lineage>
        <taxon>Eukaryota</taxon>
        <taxon>Fungi</taxon>
        <taxon>Dikarya</taxon>
        <taxon>Ascomycota</taxon>
        <taxon>Pezizomycotina</taxon>
        <taxon>Lecanoromycetes</taxon>
        <taxon>OSLEUM clade</taxon>
        <taxon>Lecanoromycetidae</taxon>
        <taxon>Lecanorales</taxon>
        <taxon>Lecanorineae</taxon>
        <taxon>Stereocaulaceae</taxon>
        <taxon>Lepraria</taxon>
    </lineage>
</organism>
<dbReference type="InterPro" id="IPR050121">
    <property type="entry name" value="Cytochrome_P450_monoxygenase"/>
</dbReference>
<keyword evidence="6" id="KW-0408">Iron</keyword>
<reference evidence="8 9" key="1">
    <citation type="submission" date="2024-09" db="EMBL/GenBank/DDBJ databases">
        <title>Rethinking Asexuality: The Enigmatic Case of Functional Sexual Genes in Lepraria (Stereocaulaceae).</title>
        <authorList>
            <person name="Doellman M."/>
            <person name="Sun Y."/>
            <person name="Barcenas-Pena A."/>
            <person name="Lumbsch H.T."/>
            <person name="Grewe F."/>
        </authorList>
    </citation>
    <scope>NUCLEOTIDE SEQUENCE [LARGE SCALE GENOMIC DNA]</scope>
    <source>
        <strain evidence="8 9">Grewe 0041</strain>
    </source>
</reference>
<evidence type="ECO:0000313" key="8">
    <source>
        <dbReference type="EMBL" id="KAL2053074.1"/>
    </source>
</evidence>
<evidence type="ECO:0000256" key="2">
    <source>
        <dbReference type="ARBA" id="ARBA00010617"/>
    </source>
</evidence>
<dbReference type="InterPro" id="IPR036396">
    <property type="entry name" value="Cyt_P450_sf"/>
</dbReference>
<keyword evidence="3" id="KW-0349">Heme</keyword>
<dbReference type="Gene3D" id="1.10.630.10">
    <property type="entry name" value="Cytochrome P450"/>
    <property type="match status" value="1"/>
</dbReference>
<dbReference type="PANTHER" id="PTHR24305:SF29">
    <property type="entry name" value="BENZOATE-PARA-HYDROXYLASE"/>
    <property type="match status" value="1"/>
</dbReference>
<evidence type="ECO:0000256" key="1">
    <source>
        <dbReference type="ARBA" id="ARBA00001971"/>
    </source>
</evidence>
<sequence>MSCAIRRARWSLPAGTETISTALSGTIYLLSKLDPELNSHLTPEKDITTVTVSKMGYLQGVLDEAMRMYPPFSGGLRRQAPRGGEIHLIQLFHSRRGYRKRRSTSGFQLTLQFHAARSLRTRLAADGS</sequence>
<comment type="cofactor">
    <cofactor evidence="1">
        <name>heme</name>
        <dbReference type="ChEBI" id="CHEBI:30413"/>
    </cofactor>
</comment>
<gene>
    <name evidence="8" type="ORF">ABVK25_006711</name>
</gene>
<proteinExistence type="inferred from homology"/>
<dbReference type="Pfam" id="PF00067">
    <property type="entry name" value="p450"/>
    <property type="match status" value="1"/>
</dbReference>
<keyword evidence="5" id="KW-0560">Oxidoreductase</keyword>
<dbReference type="SUPFAM" id="SSF48264">
    <property type="entry name" value="Cytochrome P450"/>
    <property type="match status" value="1"/>
</dbReference>
<protein>
    <submittedName>
        <fullName evidence="8">Uncharacterized protein</fullName>
    </submittedName>
</protein>
<evidence type="ECO:0000256" key="6">
    <source>
        <dbReference type="ARBA" id="ARBA00023004"/>
    </source>
</evidence>
<comment type="similarity">
    <text evidence="2">Belongs to the cytochrome P450 family.</text>
</comment>
<evidence type="ECO:0000256" key="7">
    <source>
        <dbReference type="ARBA" id="ARBA00023033"/>
    </source>
</evidence>
<comment type="caution">
    <text evidence="8">The sequence shown here is derived from an EMBL/GenBank/DDBJ whole genome shotgun (WGS) entry which is preliminary data.</text>
</comment>
<evidence type="ECO:0000256" key="5">
    <source>
        <dbReference type="ARBA" id="ARBA00023002"/>
    </source>
</evidence>
<accession>A0ABR4B887</accession>
<dbReference type="PANTHER" id="PTHR24305">
    <property type="entry name" value="CYTOCHROME P450"/>
    <property type="match status" value="1"/>
</dbReference>
<keyword evidence="9" id="KW-1185">Reference proteome</keyword>
<dbReference type="EMBL" id="JBHFEH010000023">
    <property type="protein sequence ID" value="KAL2053074.1"/>
    <property type="molecule type" value="Genomic_DNA"/>
</dbReference>